<dbReference type="Gene3D" id="1.20.1280.50">
    <property type="match status" value="1"/>
</dbReference>
<dbReference type="Pfam" id="PF12937">
    <property type="entry name" value="F-box-like"/>
    <property type="match status" value="1"/>
</dbReference>
<proteinExistence type="predicted"/>
<evidence type="ECO:0000313" key="3">
    <source>
        <dbReference type="Proteomes" id="UP000541558"/>
    </source>
</evidence>
<comment type="caution">
    <text evidence="2">The sequence shown here is derived from an EMBL/GenBank/DDBJ whole genome shotgun (WGS) entry which is preliminary data.</text>
</comment>
<dbReference type="AlphaFoldDB" id="A0A8H5CIV5"/>
<accession>A0A8H5CIV5</accession>
<dbReference type="EMBL" id="JAACJK010000001">
    <property type="protein sequence ID" value="KAF5342515.1"/>
    <property type="molecule type" value="Genomic_DNA"/>
</dbReference>
<keyword evidence="3" id="KW-1185">Reference proteome</keyword>
<evidence type="ECO:0000259" key="1">
    <source>
        <dbReference type="PROSITE" id="PS50181"/>
    </source>
</evidence>
<dbReference type="SMART" id="SM00256">
    <property type="entry name" value="FBOX"/>
    <property type="match status" value="1"/>
</dbReference>
<evidence type="ECO:0000313" key="2">
    <source>
        <dbReference type="EMBL" id="KAF5342515.1"/>
    </source>
</evidence>
<dbReference type="Proteomes" id="UP000541558">
    <property type="component" value="Unassembled WGS sequence"/>
</dbReference>
<dbReference type="OrthoDB" id="28868at2759"/>
<dbReference type="InterPro" id="IPR001810">
    <property type="entry name" value="F-box_dom"/>
</dbReference>
<dbReference type="SUPFAM" id="SSF81383">
    <property type="entry name" value="F-box domain"/>
    <property type="match status" value="1"/>
</dbReference>
<name>A0A8H5CIV5_9AGAR</name>
<feature type="domain" description="F-box" evidence="1">
    <location>
        <begin position="1"/>
        <end position="45"/>
    </location>
</feature>
<protein>
    <recommendedName>
        <fullName evidence="1">F-box domain-containing protein</fullName>
    </recommendedName>
</protein>
<dbReference type="InterPro" id="IPR036047">
    <property type="entry name" value="F-box-like_dom_sf"/>
</dbReference>
<dbReference type="PROSITE" id="PS50181">
    <property type="entry name" value="FBOX"/>
    <property type="match status" value="1"/>
</dbReference>
<gene>
    <name evidence="2" type="ORF">D9611_001200</name>
</gene>
<reference evidence="2 3" key="1">
    <citation type="journal article" date="2020" name="ISME J.">
        <title>Uncovering the hidden diversity of litter-decomposition mechanisms in mushroom-forming fungi.</title>
        <authorList>
            <person name="Floudas D."/>
            <person name="Bentzer J."/>
            <person name="Ahren D."/>
            <person name="Johansson T."/>
            <person name="Persson P."/>
            <person name="Tunlid A."/>
        </authorList>
    </citation>
    <scope>NUCLEOTIDE SEQUENCE [LARGE SCALE GENOMIC DNA]</scope>
    <source>
        <strain evidence="2 3">CBS 175.51</strain>
    </source>
</reference>
<organism evidence="2 3">
    <name type="scientific">Ephemerocybe angulata</name>
    <dbReference type="NCBI Taxonomy" id="980116"/>
    <lineage>
        <taxon>Eukaryota</taxon>
        <taxon>Fungi</taxon>
        <taxon>Dikarya</taxon>
        <taxon>Basidiomycota</taxon>
        <taxon>Agaricomycotina</taxon>
        <taxon>Agaricomycetes</taxon>
        <taxon>Agaricomycetidae</taxon>
        <taxon>Agaricales</taxon>
        <taxon>Agaricineae</taxon>
        <taxon>Psathyrellaceae</taxon>
        <taxon>Ephemerocybe</taxon>
    </lineage>
</organism>
<sequence>MKKLPIELQTLIVKELPTRDICRLQQTCKTFYDLIEGNSEVWKERLRRQCSTDVLWSSFSGFTASELRRACTGTLRFKHRYRPGGHPKPPIPRLLPYISQQEDLQHQQRQELDNPYPEISDAFLVPGGRFLITVDEKWLRVWDLGPPGSLDEPCESASRELNCYDPALEIADVVVTDKNTVHLLIQEYYPLPTLPESFGIHRSEYNFGGWATFTIFHRFEVRLLGKEQHSVRELGRLCVLHSRGSDICTTQDGPIVALGIGERVLLWGTSDSPDKSWVASRTGCGGTDGQDVFLHQDYAFVVDSDGLNGFDLTGITHRPVGKGLVDIQYGTPDIGHIPTPQKWSHQQDFQNTLRGWASDFMLHKPPAEGGPLFYDIRLPQLGAALPQPLTYESHDSYLQFCFSFHPDNPSASSLIPTKRYMTASQPCDTPHFHFALDEGVRGYIWYDYFSVNGGVERRNIFVSILDDPDFPEPSGSVFEGLGDFSEMIVTGPNPESTRVLHISVCPLSGRVVVLWERESKKDRLVEIFDLYDFSLTTGPALYQ</sequence>